<dbReference type="EMBL" id="JRLZ01000019">
    <property type="protein sequence ID" value="KGO93499.1"/>
    <property type="molecule type" value="Genomic_DNA"/>
</dbReference>
<feature type="transmembrane region" description="Helical" evidence="1">
    <location>
        <begin position="23"/>
        <end position="43"/>
    </location>
</feature>
<feature type="transmembrane region" description="Helical" evidence="1">
    <location>
        <begin position="96"/>
        <end position="114"/>
    </location>
</feature>
<name>A0A0A2MMF0_9FLAO</name>
<keyword evidence="3" id="KW-1185">Reference proteome</keyword>
<gene>
    <name evidence="2" type="ORF">Q767_14770</name>
</gene>
<evidence type="ECO:0008006" key="4">
    <source>
        <dbReference type="Google" id="ProtNLM"/>
    </source>
</evidence>
<dbReference type="Proteomes" id="UP000030149">
    <property type="component" value="Unassembled WGS sequence"/>
</dbReference>
<feature type="transmembrane region" description="Helical" evidence="1">
    <location>
        <begin position="73"/>
        <end position="89"/>
    </location>
</feature>
<feature type="transmembrane region" description="Helical" evidence="1">
    <location>
        <begin position="134"/>
        <end position="156"/>
    </location>
</feature>
<accession>A0A0A2MMF0</accession>
<keyword evidence="1" id="KW-0472">Membrane</keyword>
<evidence type="ECO:0000313" key="2">
    <source>
        <dbReference type="EMBL" id="KGO93499.1"/>
    </source>
</evidence>
<dbReference type="PATRIC" id="fig|1107311.5.peg.1470"/>
<keyword evidence="1" id="KW-0812">Transmembrane</keyword>
<evidence type="ECO:0000256" key="1">
    <source>
        <dbReference type="SAM" id="Phobius"/>
    </source>
</evidence>
<reference evidence="2 3" key="2">
    <citation type="journal article" date="2015" name="Stand. Genomic Sci.">
        <title>High quality draft genomic sequence of Flavobacterium enshiense DK69(T) and comparison among Flavobacterium genomes.</title>
        <authorList>
            <person name="Zeng Z."/>
            <person name="Chen C."/>
            <person name="Du H."/>
            <person name="Wang G."/>
            <person name="Li M."/>
        </authorList>
    </citation>
    <scope>NUCLEOTIDE SEQUENCE [LARGE SCALE GENOMIC DNA]</scope>
    <source>
        <strain evidence="2 3">DK69</strain>
    </source>
</reference>
<sequence>MFPNLWISNNHFPLIPIIEKIPILPLFASKIFLGVVVLLLTIFPLKQNKYVQSLLLILLSYLFLSDINRLQPTFYIFMLLLFCHSFAKNDKETRMAIILLFFGIYFWSGIHKYNEHFLNVWLGGLNKRIPFVPYFFRVAFTYAVPFLEAGFGLLLLSKTTRKLGCILLILMHGIIITALLLMKTGYNVIPVNILMISTIALVIYSDKTSLKTLIAPTYKKTFITILVILLPIFNLFGHWDHFLSFSILSGKPKYATIRINDTTLLKKLPREIKPYITKYNSEYFVYISSWAYDYKGIMIYPETRIYNKINQYLASYSTNKKGATTVIEY</sequence>
<proteinExistence type="predicted"/>
<keyword evidence="1" id="KW-1133">Transmembrane helix</keyword>
<dbReference type="STRING" id="1107311.Q767_14770"/>
<organism evidence="2 3">
    <name type="scientific">Flavobacterium enshiense DK69</name>
    <dbReference type="NCBI Taxonomy" id="1107311"/>
    <lineage>
        <taxon>Bacteria</taxon>
        <taxon>Pseudomonadati</taxon>
        <taxon>Bacteroidota</taxon>
        <taxon>Flavobacteriia</taxon>
        <taxon>Flavobacteriales</taxon>
        <taxon>Flavobacteriaceae</taxon>
        <taxon>Flavobacterium</taxon>
    </lineage>
</organism>
<feature type="transmembrane region" description="Helical" evidence="1">
    <location>
        <begin position="163"/>
        <end position="182"/>
    </location>
</feature>
<dbReference type="eggNOG" id="ENOG5030W5G">
    <property type="taxonomic scope" value="Bacteria"/>
</dbReference>
<evidence type="ECO:0000313" key="3">
    <source>
        <dbReference type="Proteomes" id="UP000030149"/>
    </source>
</evidence>
<comment type="caution">
    <text evidence="2">The sequence shown here is derived from an EMBL/GenBank/DDBJ whole genome shotgun (WGS) entry which is preliminary data.</text>
</comment>
<dbReference type="AlphaFoldDB" id="A0A0A2MMF0"/>
<feature type="transmembrane region" description="Helical" evidence="1">
    <location>
        <begin position="188"/>
        <end position="205"/>
    </location>
</feature>
<protein>
    <recommendedName>
        <fullName evidence="4">HTTM domain-containing protein</fullName>
    </recommendedName>
</protein>
<reference evidence="3" key="1">
    <citation type="submission" date="2013-09" db="EMBL/GenBank/DDBJ databases">
        <authorList>
            <person name="Zeng Z."/>
            <person name="Chen C."/>
        </authorList>
    </citation>
    <scope>NUCLEOTIDE SEQUENCE [LARGE SCALE GENOMIC DNA]</scope>
    <source>
        <strain evidence="3">DK69</strain>
    </source>
</reference>
<feature type="transmembrane region" description="Helical" evidence="1">
    <location>
        <begin position="217"/>
        <end position="239"/>
    </location>
</feature>